<organism evidence="1">
    <name type="scientific">Mediterraneibacter gnavus</name>
    <name type="common">Ruminococcus gnavus</name>
    <dbReference type="NCBI Taxonomy" id="33038"/>
    <lineage>
        <taxon>Bacteria</taxon>
        <taxon>Bacillati</taxon>
        <taxon>Bacillota</taxon>
        <taxon>Clostridia</taxon>
        <taxon>Lachnospirales</taxon>
        <taxon>Lachnospiraceae</taxon>
        <taxon>Mediterraneibacter</taxon>
    </lineage>
</organism>
<proteinExistence type="predicted"/>
<protein>
    <submittedName>
        <fullName evidence="1">Uncharacterized protein</fullName>
    </submittedName>
</protein>
<accession>A0A6N3FCX5</accession>
<sequence length="127" mass="15414">MIEDKIKQEYEWQHREIGQPTLDELFSKINEALGIELWIWQKTYMTMGTYRQMGATTVQCLRVLLFSETTPLDYSSPPRTAREDCERQQLREIYQKLNEAGIQTRKVFWSREEKRRWYESQTVEKEL</sequence>
<dbReference type="EMBL" id="CACRUU010000084">
    <property type="protein sequence ID" value="VYU49716.1"/>
    <property type="molecule type" value="Genomic_DNA"/>
</dbReference>
<dbReference type="RefSeq" id="WP_156734495.1">
    <property type="nucleotide sequence ID" value="NZ_CACRUU010000084.1"/>
</dbReference>
<evidence type="ECO:0000313" key="1">
    <source>
        <dbReference type="EMBL" id="VYU49716.1"/>
    </source>
</evidence>
<reference evidence="1" key="1">
    <citation type="submission" date="2019-11" db="EMBL/GenBank/DDBJ databases">
        <authorList>
            <person name="Feng L."/>
        </authorList>
    </citation>
    <scope>NUCLEOTIDE SEQUENCE</scope>
    <source>
        <strain evidence="1">RgnavusLFYP36</strain>
    </source>
</reference>
<dbReference type="AlphaFoldDB" id="A0A6N3FCX5"/>
<gene>
    <name evidence="1" type="ORF">RGLFYP36_01781</name>
</gene>
<name>A0A6N3FCX5_MEDGN</name>